<evidence type="ECO:0000256" key="2">
    <source>
        <dbReference type="ARBA" id="ARBA00022694"/>
    </source>
</evidence>
<proteinExistence type="inferred from homology"/>
<keyword evidence="1 3" id="KW-0963">Cytoplasm</keyword>
<dbReference type="Proteomes" id="UP001307889">
    <property type="component" value="Chromosome 9"/>
</dbReference>
<dbReference type="InterPro" id="IPR019407">
    <property type="entry name" value="CTU2"/>
</dbReference>
<evidence type="ECO:0000313" key="4">
    <source>
        <dbReference type="EMBL" id="BES98411.1"/>
    </source>
</evidence>
<dbReference type="PANTHER" id="PTHR20882:SF14">
    <property type="entry name" value="CYTOPLASMIC TRNA 2-THIOLATION PROTEIN 2"/>
    <property type="match status" value="1"/>
</dbReference>
<comment type="pathway">
    <text evidence="3">tRNA modification; 5-methoxycarbonylmethyl-2-thiouridine-tRNA biosynthesis.</text>
</comment>
<keyword evidence="5" id="KW-1185">Reference proteome</keyword>
<name>A0ABN7B1X7_9HEMI</name>
<comment type="similarity">
    <text evidence="3">Belongs to the CTU2/NCS2 family.</text>
</comment>
<evidence type="ECO:0000256" key="3">
    <source>
        <dbReference type="HAMAP-Rule" id="MF_03054"/>
    </source>
</evidence>
<keyword evidence="2 3" id="KW-0819">tRNA processing</keyword>
<dbReference type="PANTHER" id="PTHR20882">
    <property type="entry name" value="CYTOPLASMIC TRNA 2-THIOLATION PROTEIN 2"/>
    <property type="match status" value="1"/>
</dbReference>
<protein>
    <recommendedName>
        <fullName evidence="3">Cytoplasmic tRNA 2-thiolation protein 2</fullName>
    </recommendedName>
</protein>
<comment type="subcellular location">
    <subcellularLocation>
        <location evidence="3">Cytoplasm</location>
    </subcellularLocation>
</comment>
<dbReference type="Gene3D" id="3.40.50.620">
    <property type="entry name" value="HUPs"/>
    <property type="match status" value="1"/>
</dbReference>
<dbReference type="EMBL" id="AP028917">
    <property type="protein sequence ID" value="BES98411.1"/>
    <property type="molecule type" value="Genomic_DNA"/>
</dbReference>
<comment type="function">
    <text evidence="3">Plays a central role in 2-thiolation of mcm(5)S(2)U at tRNA wobble positions of tRNA(Lys), tRNA(Glu) and tRNA(Gln). May act by forming a heterodimer with NCS6/CTU1 that ligates sulfur from thiocarboxylated URM1 onto the uridine of tRNAs at wobble position.</text>
</comment>
<gene>
    <name evidence="4" type="ORF">NTJ_11228</name>
</gene>
<dbReference type="InterPro" id="IPR014729">
    <property type="entry name" value="Rossmann-like_a/b/a_fold"/>
</dbReference>
<dbReference type="SUPFAM" id="SSF52402">
    <property type="entry name" value="Adenine nucleotide alpha hydrolases-like"/>
    <property type="match status" value="1"/>
</dbReference>
<accession>A0ABN7B1X7</accession>
<organism evidence="4 5">
    <name type="scientific">Nesidiocoris tenuis</name>
    <dbReference type="NCBI Taxonomy" id="355587"/>
    <lineage>
        <taxon>Eukaryota</taxon>
        <taxon>Metazoa</taxon>
        <taxon>Ecdysozoa</taxon>
        <taxon>Arthropoda</taxon>
        <taxon>Hexapoda</taxon>
        <taxon>Insecta</taxon>
        <taxon>Pterygota</taxon>
        <taxon>Neoptera</taxon>
        <taxon>Paraneoptera</taxon>
        <taxon>Hemiptera</taxon>
        <taxon>Heteroptera</taxon>
        <taxon>Panheteroptera</taxon>
        <taxon>Cimicomorpha</taxon>
        <taxon>Miridae</taxon>
        <taxon>Dicyphina</taxon>
        <taxon>Nesidiocoris</taxon>
    </lineage>
</organism>
<dbReference type="Pfam" id="PF10288">
    <property type="entry name" value="CTU2"/>
    <property type="match status" value="1"/>
</dbReference>
<evidence type="ECO:0000256" key="1">
    <source>
        <dbReference type="ARBA" id="ARBA00022490"/>
    </source>
</evidence>
<reference evidence="4 5" key="1">
    <citation type="submission" date="2023-09" db="EMBL/GenBank/DDBJ databases">
        <title>Nesidiocoris tenuis whole genome shotgun sequence.</title>
        <authorList>
            <person name="Shibata T."/>
            <person name="Shimoda M."/>
            <person name="Kobayashi T."/>
            <person name="Uehara T."/>
        </authorList>
    </citation>
    <scope>NUCLEOTIDE SEQUENCE [LARGE SCALE GENOMIC DNA]</scope>
    <source>
        <strain evidence="4 5">Japan</strain>
    </source>
</reference>
<dbReference type="HAMAP" id="MF_03054">
    <property type="entry name" value="CTU2"/>
    <property type="match status" value="1"/>
</dbReference>
<sequence>MCSIGDDGTEHMEPVAFTELYQSVCRKCSEVKAQVVLQSKFAYCRTCFLSMVSHKYRSTLGKSKVMKHGDKVLVAFSGNDSSVCLLDMIQSAKDDGKKKKINTEMVIVFIDERPVKGGDEQDITSISESIKAYEFPKYYCPLDSMYEIPAPIPLDEAPGLAISNESIEECLQNCKSRTSAIDLLKKVRHRLLYLLAKDLGCNKIFLPETNDDSAVNIISNIALGRGDQLPLDVGFMDDRRGDIVFLRPLCEISKKEVAFYNAFKKLDPIVLPSVIDKVRTGDSIQSLTENFITNIGVTFPSTVHTIVATGTKLLVDRENSHGVCGLCEATISTNDDPLSSAKATELSSRMSALGDKSADTSTSETVNYGRCSSANDCCSKRCKPTPSLCYSCLLIAKDFESTETWPPAVRRSIDEESSLEAMRMKIEDYLL</sequence>
<evidence type="ECO:0000313" key="5">
    <source>
        <dbReference type="Proteomes" id="UP001307889"/>
    </source>
</evidence>